<dbReference type="EMBL" id="WIGO01000136">
    <property type="protein sequence ID" value="KAF6827561.1"/>
    <property type="molecule type" value="Genomic_DNA"/>
</dbReference>
<comment type="caution">
    <text evidence="2">The sequence shown here is derived from an EMBL/GenBank/DDBJ whole genome shotgun (WGS) entry which is preliminary data.</text>
</comment>
<gene>
    <name evidence="2" type="ORF">CPLU01_09030</name>
</gene>
<evidence type="ECO:0000259" key="1">
    <source>
        <dbReference type="Pfam" id="PF24494"/>
    </source>
</evidence>
<proteinExistence type="predicted"/>
<accession>A0A8H6KBB0</accession>
<protein>
    <recommendedName>
        <fullName evidence="1">DUF7587 domain-containing protein</fullName>
    </recommendedName>
</protein>
<evidence type="ECO:0000313" key="2">
    <source>
        <dbReference type="EMBL" id="KAF6827561.1"/>
    </source>
</evidence>
<sequence>MATVFYRAQSDQSLTIFKRGEGFDTHHYYHGPFALWLGRRVFAMHLSCHHPPVHKPTPFISVFDNADDAEARARHLVRTGHTGVFVAKIEVPRPIWGTMRIRYRSPKRQVDLHMLMETPEQHSTWFISTKDARQYLGLNVHGSRLSEWCAMNYIPDHLITGYRYFK</sequence>
<evidence type="ECO:0000313" key="3">
    <source>
        <dbReference type="Proteomes" id="UP000654918"/>
    </source>
</evidence>
<feature type="domain" description="DUF7587" evidence="1">
    <location>
        <begin position="3"/>
        <end position="157"/>
    </location>
</feature>
<dbReference type="Pfam" id="PF24494">
    <property type="entry name" value="DUF7587"/>
    <property type="match status" value="1"/>
</dbReference>
<keyword evidence="3" id="KW-1185">Reference proteome</keyword>
<dbReference type="Proteomes" id="UP000654918">
    <property type="component" value="Unassembled WGS sequence"/>
</dbReference>
<reference evidence="2" key="1">
    <citation type="journal article" date="2020" name="Phytopathology">
        <title>Genome Sequence Resources of Colletotrichum truncatum, C. plurivorum, C. musicola, and C. sojae: Four Species Pathogenic to Soybean (Glycine max).</title>
        <authorList>
            <person name="Rogerio F."/>
            <person name="Boufleur T.R."/>
            <person name="Ciampi-Guillardi M."/>
            <person name="Sukno S.A."/>
            <person name="Thon M.R."/>
            <person name="Massola Junior N.S."/>
            <person name="Baroncelli R."/>
        </authorList>
    </citation>
    <scope>NUCLEOTIDE SEQUENCE</scope>
    <source>
        <strain evidence="2">LFN00145</strain>
    </source>
</reference>
<organism evidence="2 3">
    <name type="scientific">Colletotrichum plurivorum</name>
    <dbReference type="NCBI Taxonomy" id="2175906"/>
    <lineage>
        <taxon>Eukaryota</taxon>
        <taxon>Fungi</taxon>
        <taxon>Dikarya</taxon>
        <taxon>Ascomycota</taxon>
        <taxon>Pezizomycotina</taxon>
        <taxon>Sordariomycetes</taxon>
        <taxon>Hypocreomycetidae</taxon>
        <taxon>Glomerellales</taxon>
        <taxon>Glomerellaceae</taxon>
        <taxon>Colletotrichum</taxon>
        <taxon>Colletotrichum orchidearum species complex</taxon>
    </lineage>
</organism>
<dbReference type="InterPro" id="IPR056009">
    <property type="entry name" value="DUF7587"/>
</dbReference>
<dbReference type="AlphaFoldDB" id="A0A8H6KBB0"/>
<name>A0A8H6KBB0_9PEZI</name>